<dbReference type="PANTHER" id="PTHR28559">
    <property type="entry name" value="DNA REPAIR PROTEIN XRCC4"/>
    <property type="match status" value="1"/>
</dbReference>
<evidence type="ECO:0000256" key="1">
    <source>
        <dbReference type="SAM" id="MobiDB-lite"/>
    </source>
</evidence>
<dbReference type="Gene3D" id="1.20.5.370">
    <property type="match status" value="1"/>
</dbReference>
<keyword evidence="2" id="KW-0472">Membrane</keyword>
<feature type="domain" description="XRCC4 coiled-coil" evidence="3">
    <location>
        <begin position="1"/>
        <end position="33"/>
    </location>
</feature>
<feature type="compositionally biased region" description="Basic and acidic residues" evidence="1">
    <location>
        <begin position="44"/>
        <end position="56"/>
    </location>
</feature>
<dbReference type="EMBL" id="JAHUTI010044743">
    <property type="protein sequence ID" value="MED6246815.1"/>
    <property type="molecule type" value="Genomic_DNA"/>
</dbReference>
<dbReference type="InterPro" id="IPR053962">
    <property type="entry name" value="XRCC4_CC"/>
</dbReference>
<comment type="caution">
    <text evidence="5">The sequence shown here is derived from an EMBL/GenBank/DDBJ whole genome shotgun (WGS) entry which is preliminary data.</text>
</comment>
<dbReference type="Proteomes" id="UP001345963">
    <property type="component" value="Unassembled WGS sequence"/>
</dbReference>
<dbReference type="InterPro" id="IPR014751">
    <property type="entry name" value="XRCC4-like_C"/>
</dbReference>
<sequence>LKRYAAGKEALEAELYSRFVLVLNEKKTKIRSLQEAVTNLQETRNSDGQKNRDSSKSEQTAGHNSEDDEYGGSTDEELKEEESTAPSHLESRESATPSPLNLRDITDVAPCRKRRFRHLGTPQLAVKKLNPEVAQKQRYECASTVVLILACLFVLLLAIWVEVQSISCFIVSL</sequence>
<evidence type="ECO:0000313" key="5">
    <source>
        <dbReference type="EMBL" id="MED6246815.1"/>
    </source>
</evidence>
<dbReference type="InterPro" id="IPR053963">
    <property type="entry name" value="XRCC4_C"/>
</dbReference>
<keyword evidence="2" id="KW-0812">Transmembrane</keyword>
<dbReference type="SUPFAM" id="SSF58022">
    <property type="entry name" value="XRCC4, C-terminal oligomerization domain"/>
    <property type="match status" value="1"/>
</dbReference>
<feature type="compositionally biased region" description="Acidic residues" evidence="1">
    <location>
        <begin position="66"/>
        <end position="80"/>
    </location>
</feature>
<evidence type="ECO:0000313" key="6">
    <source>
        <dbReference type="Proteomes" id="UP001345963"/>
    </source>
</evidence>
<evidence type="ECO:0000259" key="3">
    <source>
        <dbReference type="Pfam" id="PF21924"/>
    </source>
</evidence>
<organism evidence="5 6">
    <name type="scientific">Ataeniobius toweri</name>
    <dbReference type="NCBI Taxonomy" id="208326"/>
    <lineage>
        <taxon>Eukaryota</taxon>
        <taxon>Metazoa</taxon>
        <taxon>Chordata</taxon>
        <taxon>Craniata</taxon>
        <taxon>Vertebrata</taxon>
        <taxon>Euteleostomi</taxon>
        <taxon>Actinopterygii</taxon>
        <taxon>Neopterygii</taxon>
        <taxon>Teleostei</taxon>
        <taxon>Neoteleostei</taxon>
        <taxon>Acanthomorphata</taxon>
        <taxon>Ovalentaria</taxon>
        <taxon>Atherinomorphae</taxon>
        <taxon>Cyprinodontiformes</taxon>
        <taxon>Goodeidae</taxon>
        <taxon>Ataeniobius</taxon>
    </lineage>
</organism>
<dbReference type="Pfam" id="PF21925">
    <property type="entry name" value="XRCC4_C"/>
    <property type="match status" value="1"/>
</dbReference>
<dbReference type="InterPro" id="IPR010585">
    <property type="entry name" value="DNA_repair_prot_XRCC4"/>
</dbReference>
<feature type="domain" description="XRCC4 C-terminal" evidence="4">
    <location>
        <begin position="64"/>
        <end position="140"/>
    </location>
</feature>
<proteinExistence type="predicted"/>
<name>A0ABU7B9P9_9TELE</name>
<protein>
    <submittedName>
        <fullName evidence="5">Uncharacterized protein</fullName>
    </submittedName>
</protein>
<accession>A0ABU7B9P9</accession>
<keyword evidence="2" id="KW-1133">Transmembrane helix</keyword>
<feature type="transmembrane region" description="Helical" evidence="2">
    <location>
        <begin position="141"/>
        <end position="161"/>
    </location>
</feature>
<evidence type="ECO:0000256" key="2">
    <source>
        <dbReference type="SAM" id="Phobius"/>
    </source>
</evidence>
<gene>
    <name evidence="5" type="ORF">ATANTOWER_024023</name>
</gene>
<feature type="region of interest" description="Disordered" evidence="1">
    <location>
        <begin position="36"/>
        <end position="103"/>
    </location>
</feature>
<reference evidence="5 6" key="1">
    <citation type="submission" date="2021-07" db="EMBL/GenBank/DDBJ databases">
        <authorList>
            <person name="Palmer J.M."/>
        </authorList>
    </citation>
    <scope>NUCLEOTIDE SEQUENCE [LARGE SCALE GENOMIC DNA]</scope>
    <source>
        <strain evidence="5 6">AT_MEX2019</strain>
        <tissue evidence="5">Muscle</tissue>
    </source>
</reference>
<feature type="non-terminal residue" evidence="5">
    <location>
        <position position="1"/>
    </location>
</feature>
<keyword evidence="6" id="KW-1185">Reference proteome</keyword>
<dbReference type="Pfam" id="PF21924">
    <property type="entry name" value="XRCC4_CC"/>
    <property type="match status" value="1"/>
</dbReference>
<dbReference type="PANTHER" id="PTHR28559:SF1">
    <property type="entry name" value="DNA REPAIR PROTEIN XRCC4"/>
    <property type="match status" value="1"/>
</dbReference>
<evidence type="ECO:0000259" key="4">
    <source>
        <dbReference type="Pfam" id="PF21925"/>
    </source>
</evidence>